<feature type="compositionally biased region" description="Polar residues" evidence="4">
    <location>
        <begin position="398"/>
        <end position="419"/>
    </location>
</feature>
<dbReference type="GO" id="GO:0008270">
    <property type="term" value="F:zinc ion binding"/>
    <property type="evidence" value="ECO:0007669"/>
    <property type="project" value="UniProtKB-KW"/>
</dbReference>
<keyword evidence="1" id="KW-0479">Metal-binding</keyword>
<organism evidence="6">
    <name type="scientific">Culicoides sonorensis</name>
    <name type="common">Biting midge</name>
    <dbReference type="NCBI Taxonomy" id="179676"/>
    <lineage>
        <taxon>Eukaryota</taxon>
        <taxon>Metazoa</taxon>
        <taxon>Ecdysozoa</taxon>
        <taxon>Arthropoda</taxon>
        <taxon>Hexapoda</taxon>
        <taxon>Insecta</taxon>
        <taxon>Pterygota</taxon>
        <taxon>Neoptera</taxon>
        <taxon>Endopterygota</taxon>
        <taxon>Diptera</taxon>
        <taxon>Nematocera</taxon>
        <taxon>Chironomoidea</taxon>
        <taxon>Ceratopogonidae</taxon>
        <taxon>Ceratopogoninae</taxon>
        <taxon>Culicoides</taxon>
        <taxon>Monoculicoides</taxon>
    </lineage>
</organism>
<keyword evidence="2" id="KW-0863">Zinc-finger</keyword>
<proteinExistence type="predicted"/>
<dbReference type="SUPFAM" id="SSF57667">
    <property type="entry name" value="beta-beta-alpha zinc fingers"/>
    <property type="match status" value="1"/>
</dbReference>
<feature type="region of interest" description="Disordered" evidence="4">
    <location>
        <begin position="162"/>
        <end position="231"/>
    </location>
</feature>
<evidence type="ECO:0000256" key="4">
    <source>
        <dbReference type="SAM" id="MobiDB-lite"/>
    </source>
</evidence>
<protein>
    <submittedName>
        <fullName evidence="6">CSON003563 protein</fullName>
    </submittedName>
</protein>
<accession>A0A336MSV6</accession>
<sequence length="603" mass="69804">MMKSDSQKLLTCPYNDSHQILLYRFQKHLVKCARQHPHIKLEVCPFNASHRIRPAQFQAHKIDCPDRLKFETYMNVFQDGICKKEQKTEIKYPEYKDNESWDDMVGQGGYDPKAATDCKPVLRRIIGATSTEKRAFYSQEHKRLKMLRDLENGKIVIKEEPDIKKEKQEKDPKDNYKFLPYLKREQTYSESKSEDERNSNQIKPPSVKIKSEHPIKQEPVEIQQEKDTSPAPIKVKKEFKCDIQVKQENSEDELVRLYKKRQRELQKIIRQLQAKEPNLEDPRLQIEERERSLSPIFDDVQNDARLKINPFSLMKGKENYRDPRLKSIEKREQDKLKQILEQNLIVKTEPTEEITIKSEINDDQSILLDIEILDQLIDEAEAPKQITPVPEEFEANTAKETSQQTPTKVRLRSISTCSNESKESGEVTDSDEDENCESKISPNKRIVDIDDDTELTNFLNSAEFNELKQCAVTVSSDTESSSSSMKRKSSQSDINLINTLDDAQAKKLSKKISPQVYSDSDLDNEFRVVVARMMVVLRNLYLVRHKVHSIMNGLSFPKALRHNLMAALVVEGESVVAIQEYSQQLDFLSVLLVVLVLPVNVPI</sequence>
<feature type="region of interest" description="Disordered" evidence="4">
    <location>
        <begin position="392"/>
        <end position="439"/>
    </location>
</feature>
<evidence type="ECO:0000256" key="1">
    <source>
        <dbReference type="ARBA" id="ARBA00022723"/>
    </source>
</evidence>
<dbReference type="InterPro" id="IPR022776">
    <property type="entry name" value="TRM13/UPF0224_CHHC_Znf_dom"/>
</dbReference>
<gene>
    <name evidence="6" type="primary">CSON003563</name>
</gene>
<keyword evidence="3" id="KW-0862">Zinc</keyword>
<dbReference type="EMBL" id="UFQT01001664">
    <property type="protein sequence ID" value="SSX31357.1"/>
    <property type="molecule type" value="Genomic_DNA"/>
</dbReference>
<feature type="domain" description="CHHC U11-48K-type" evidence="5">
    <location>
        <begin position="9"/>
        <end position="36"/>
    </location>
</feature>
<evidence type="ECO:0000259" key="5">
    <source>
        <dbReference type="PROSITE" id="PS51800"/>
    </source>
</evidence>
<name>A0A336MSV6_CULSO</name>
<feature type="domain" description="CHHC U11-48K-type" evidence="5">
    <location>
        <begin position="41"/>
        <end position="68"/>
    </location>
</feature>
<feature type="compositionally biased region" description="Basic and acidic residues" evidence="4">
    <location>
        <begin position="162"/>
        <end position="198"/>
    </location>
</feature>
<evidence type="ECO:0000256" key="3">
    <source>
        <dbReference type="ARBA" id="ARBA00022833"/>
    </source>
</evidence>
<evidence type="ECO:0000256" key="2">
    <source>
        <dbReference type="ARBA" id="ARBA00022771"/>
    </source>
</evidence>
<dbReference type="VEuPathDB" id="VectorBase:CSON003563"/>
<dbReference type="InterPro" id="IPR036236">
    <property type="entry name" value="Znf_C2H2_sf"/>
</dbReference>
<reference evidence="6" key="1">
    <citation type="submission" date="2018-07" db="EMBL/GenBank/DDBJ databases">
        <authorList>
            <person name="Quirk P.G."/>
            <person name="Krulwich T.A."/>
        </authorList>
    </citation>
    <scope>NUCLEOTIDE SEQUENCE</scope>
</reference>
<feature type="compositionally biased region" description="Acidic residues" evidence="4">
    <location>
        <begin position="426"/>
        <end position="435"/>
    </location>
</feature>
<dbReference type="Pfam" id="PF05253">
    <property type="entry name" value="zf-U11-48K"/>
    <property type="match status" value="2"/>
</dbReference>
<evidence type="ECO:0000313" key="6">
    <source>
        <dbReference type="EMBL" id="SSX31357.1"/>
    </source>
</evidence>
<dbReference type="PROSITE" id="PS51800">
    <property type="entry name" value="ZF_CHHC_U11_48K"/>
    <property type="match status" value="2"/>
</dbReference>
<feature type="compositionally biased region" description="Basic and acidic residues" evidence="4">
    <location>
        <begin position="209"/>
        <end position="228"/>
    </location>
</feature>
<dbReference type="AlphaFoldDB" id="A0A336MSV6"/>